<evidence type="ECO:0000313" key="2">
    <source>
        <dbReference type="EMBL" id="KAA8906513.1"/>
    </source>
</evidence>
<name>A0A5J5EXF1_9PEZI</name>
<dbReference type="InParanoid" id="A0A5J5EXF1"/>
<feature type="transmembrane region" description="Helical" evidence="1">
    <location>
        <begin position="12"/>
        <end position="31"/>
    </location>
</feature>
<evidence type="ECO:0000313" key="3">
    <source>
        <dbReference type="Proteomes" id="UP000326924"/>
    </source>
</evidence>
<keyword evidence="1" id="KW-0812">Transmembrane</keyword>
<dbReference type="Proteomes" id="UP000326924">
    <property type="component" value="Unassembled WGS sequence"/>
</dbReference>
<reference evidence="2 3" key="1">
    <citation type="submission" date="2019-09" db="EMBL/GenBank/DDBJ databases">
        <title>Draft genome of the ectomycorrhizal ascomycete Sphaerosporella brunnea.</title>
        <authorList>
            <consortium name="DOE Joint Genome Institute"/>
            <person name="Benucci G.M."/>
            <person name="Marozzi G."/>
            <person name="Antonielli L."/>
            <person name="Sanchez S."/>
            <person name="Marco P."/>
            <person name="Wang X."/>
            <person name="Falini L.B."/>
            <person name="Barry K."/>
            <person name="Haridas S."/>
            <person name="Lipzen A."/>
            <person name="Labutti K."/>
            <person name="Grigoriev I.V."/>
            <person name="Murat C."/>
            <person name="Martin F."/>
            <person name="Albertini E."/>
            <person name="Donnini D."/>
            <person name="Bonito G."/>
        </authorList>
    </citation>
    <scope>NUCLEOTIDE SEQUENCE [LARGE SCALE GENOMIC DNA]</scope>
    <source>
        <strain evidence="2 3">Sb_GMNB300</strain>
    </source>
</reference>
<keyword evidence="1" id="KW-0472">Membrane</keyword>
<organism evidence="2 3">
    <name type="scientific">Sphaerosporella brunnea</name>
    <dbReference type="NCBI Taxonomy" id="1250544"/>
    <lineage>
        <taxon>Eukaryota</taxon>
        <taxon>Fungi</taxon>
        <taxon>Dikarya</taxon>
        <taxon>Ascomycota</taxon>
        <taxon>Pezizomycotina</taxon>
        <taxon>Pezizomycetes</taxon>
        <taxon>Pezizales</taxon>
        <taxon>Pyronemataceae</taxon>
        <taxon>Sphaerosporella</taxon>
    </lineage>
</organism>
<keyword evidence="1" id="KW-1133">Transmembrane helix</keyword>
<comment type="caution">
    <text evidence="2">The sequence shown here is derived from an EMBL/GenBank/DDBJ whole genome shotgun (WGS) entry which is preliminary data.</text>
</comment>
<accession>A0A5J5EXF1</accession>
<evidence type="ECO:0000256" key="1">
    <source>
        <dbReference type="SAM" id="Phobius"/>
    </source>
</evidence>
<feature type="transmembrane region" description="Helical" evidence="1">
    <location>
        <begin position="43"/>
        <end position="61"/>
    </location>
</feature>
<dbReference type="EMBL" id="VXIS01000088">
    <property type="protein sequence ID" value="KAA8906513.1"/>
    <property type="molecule type" value="Genomic_DNA"/>
</dbReference>
<proteinExistence type="predicted"/>
<dbReference type="AlphaFoldDB" id="A0A5J5EXF1"/>
<protein>
    <submittedName>
        <fullName evidence="2">Uncharacterized protein</fullName>
    </submittedName>
</protein>
<gene>
    <name evidence="2" type="ORF">FN846DRAFT_948419</name>
</gene>
<keyword evidence="3" id="KW-1185">Reference proteome</keyword>
<sequence length="89" mass="10506">MHWYILHFNLLRCLFFCYLRFFLFSWVLVLGKVGGDLSVVRSLLMYLLLLPFCFFYSLWLLSKKTIIMLVGGFAGGRRLSTLPPYIYPV</sequence>